<comment type="similarity">
    <text evidence="2">Belongs to the major facilitator superfamily. Proton-dependent oligopeptide transporter (POT/PTR) (TC 2.A.17) family.</text>
</comment>
<feature type="transmembrane region" description="Helical" evidence="6">
    <location>
        <begin position="41"/>
        <end position="63"/>
    </location>
</feature>
<evidence type="ECO:0000256" key="2">
    <source>
        <dbReference type="ARBA" id="ARBA00005982"/>
    </source>
</evidence>
<reference evidence="7" key="1">
    <citation type="journal article" date="2023" name="Plant J.">
        <title>Genome sequences and population genomics provide insights into the demographic history, inbreeding, and mutation load of two 'living fossil' tree species of Dipteronia.</title>
        <authorList>
            <person name="Feng Y."/>
            <person name="Comes H.P."/>
            <person name="Chen J."/>
            <person name="Zhu S."/>
            <person name="Lu R."/>
            <person name="Zhang X."/>
            <person name="Li P."/>
            <person name="Qiu J."/>
            <person name="Olsen K.M."/>
            <person name="Qiu Y."/>
        </authorList>
    </citation>
    <scope>NUCLEOTIDE SEQUENCE</scope>
    <source>
        <strain evidence="7">KIB01</strain>
    </source>
</reference>
<dbReference type="GO" id="GO:0016020">
    <property type="term" value="C:membrane"/>
    <property type="evidence" value="ECO:0007669"/>
    <property type="project" value="UniProtKB-SubCell"/>
</dbReference>
<evidence type="ECO:0000313" key="8">
    <source>
        <dbReference type="Proteomes" id="UP001280121"/>
    </source>
</evidence>
<organism evidence="7 8">
    <name type="scientific">Dipteronia dyeriana</name>
    <dbReference type="NCBI Taxonomy" id="168575"/>
    <lineage>
        <taxon>Eukaryota</taxon>
        <taxon>Viridiplantae</taxon>
        <taxon>Streptophyta</taxon>
        <taxon>Embryophyta</taxon>
        <taxon>Tracheophyta</taxon>
        <taxon>Spermatophyta</taxon>
        <taxon>Magnoliopsida</taxon>
        <taxon>eudicotyledons</taxon>
        <taxon>Gunneridae</taxon>
        <taxon>Pentapetalae</taxon>
        <taxon>rosids</taxon>
        <taxon>malvids</taxon>
        <taxon>Sapindales</taxon>
        <taxon>Sapindaceae</taxon>
        <taxon>Hippocastanoideae</taxon>
        <taxon>Acereae</taxon>
        <taxon>Dipteronia</taxon>
    </lineage>
</organism>
<comment type="subcellular location">
    <subcellularLocation>
        <location evidence="1">Membrane</location>
        <topology evidence="1">Multi-pass membrane protein</topology>
    </subcellularLocation>
</comment>
<evidence type="ECO:0000256" key="5">
    <source>
        <dbReference type="ARBA" id="ARBA00023136"/>
    </source>
</evidence>
<keyword evidence="3 6" id="KW-0812">Transmembrane</keyword>
<dbReference type="InterPro" id="IPR000109">
    <property type="entry name" value="POT_fam"/>
</dbReference>
<name>A0AAE0CPN1_9ROSI</name>
<evidence type="ECO:0000256" key="1">
    <source>
        <dbReference type="ARBA" id="ARBA00004141"/>
    </source>
</evidence>
<dbReference type="Gene3D" id="1.20.1250.20">
    <property type="entry name" value="MFS general substrate transporter like domains"/>
    <property type="match status" value="1"/>
</dbReference>
<evidence type="ECO:0000256" key="6">
    <source>
        <dbReference type="SAM" id="Phobius"/>
    </source>
</evidence>
<evidence type="ECO:0000256" key="3">
    <source>
        <dbReference type="ARBA" id="ARBA00022692"/>
    </source>
</evidence>
<dbReference type="Proteomes" id="UP001280121">
    <property type="component" value="Unassembled WGS sequence"/>
</dbReference>
<dbReference type="InterPro" id="IPR036259">
    <property type="entry name" value="MFS_trans_sf"/>
</dbReference>
<evidence type="ECO:0000256" key="4">
    <source>
        <dbReference type="ARBA" id="ARBA00022989"/>
    </source>
</evidence>
<dbReference type="GO" id="GO:0022857">
    <property type="term" value="F:transmembrane transporter activity"/>
    <property type="evidence" value="ECO:0007669"/>
    <property type="project" value="InterPro"/>
</dbReference>
<dbReference type="Pfam" id="PF00854">
    <property type="entry name" value="PTR2"/>
    <property type="match status" value="1"/>
</dbReference>
<keyword evidence="8" id="KW-1185">Reference proteome</keyword>
<proteinExistence type="inferred from homology"/>
<dbReference type="EMBL" id="JANJYI010000002">
    <property type="protein sequence ID" value="KAK2658857.1"/>
    <property type="molecule type" value="Genomic_DNA"/>
</dbReference>
<comment type="caution">
    <text evidence="7">The sequence shown here is derived from an EMBL/GenBank/DDBJ whole genome shotgun (WGS) entry which is preliminary data.</text>
</comment>
<evidence type="ECO:0000313" key="7">
    <source>
        <dbReference type="EMBL" id="KAK2658857.1"/>
    </source>
</evidence>
<accession>A0AAE0CPN1</accession>
<keyword evidence="5 6" id="KW-0472">Membrane</keyword>
<sequence>MDYNLGVWYLCMHNLQTFFTKQGATMDRSVTPAASFNMPAASLQCFINLAIIIAIPMYGRIFVPIARAFTAKPAGITMLQRMGTGIILCAISMVID</sequence>
<keyword evidence="4 6" id="KW-1133">Transmembrane helix</keyword>
<gene>
    <name evidence="7" type="ORF">Ddye_005390</name>
</gene>
<dbReference type="AlphaFoldDB" id="A0AAE0CPN1"/>
<dbReference type="PANTHER" id="PTHR11654">
    <property type="entry name" value="OLIGOPEPTIDE TRANSPORTER-RELATED"/>
    <property type="match status" value="1"/>
</dbReference>
<protein>
    <submittedName>
        <fullName evidence="7">Uncharacterized protein</fullName>
    </submittedName>
</protein>